<dbReference type="Gene3D" id="1.10.150.20">
    <property type="entry name" value="5' to 3' exonuclease, C-terminal subdomain"/>
    <property type="match status" value="1"/>
</dbReference>
<keyword evidence="8" id="KW-0269">Exonuclease</keyword>
<keyword evidence="6" id="KW-0227">DNA damage</keyword>
<dbReference type="SMART" id="SM00485">
    <property type="entry name" value="XPGN"/>
    <property type="match status" value="1"/>
</dbReference>
<evidence type="ECO:0000256" key="5">
    <source>
        <dbReference type="ARBA" id="ARBA00022723"/>
    </source>
</evidence>
<dbReference type="FunFam" id="1.10.150.20:FF:000011">
    <property type="entry name" value="exonuclease 1"/>
    <property type="match status" value="1"/>
</dbReference>
<dbReference type="Proteomes" id="UP000094112">
    <property type="component" value="Unassembled WGS sequence"/>
</dbReference>
<sequence length="314" mass="35947">MGVKGLLPQLKEIQEGLTLERFRGKTLAIDSYAWLHRSVFSCSWELAQDMETTKYLSFFKKKVMMLKHFGIEPYFVFDGDHFESKNDTEIEREQNRIRNKEKGLEMLQNGNRKLAGEFFMKSIDVTPSMAKSIIEYLKSENMKYVVAPYEADPQLVYLEKLGLVDGIISEDSDLLIFGARCLLTKLNDFGECVEIRRENFKKCKAVPIGLMNESKLRMVACLSGCDYTNGIPGIGIVKAFRLVKRHSNISKCIMSLKLEGKTPVPAEFEMEYKKADVSFQYQRVFNPITNEISTLNEVPSQIDEVLLLECIGKL</sequence>
<reference evidence="16 17" key="1">
    <citation type="journal article" date="2016" name="Proc. Natl. Acad. Sci. U.S.A.">
        <title>Comparative genomics of biotechnologically important yeasts.</title>
        <authorList>
            <person name="Riley R."/>
            <person name="Haridas S."/>
            <person name="Wolfe K.H."/>
            <person name="Lopes M.R."/>
            <person name="Hittinger C.T."/>
            <person name="Goeker M."/>
            <person name="Salamov A.A."/>
            <person name="Wisecaver J.H."/>
            <person name="Long T.M."/>
            <person name="Calvey C.H."/>
            <person name="Aerts A.L."/>
            <person name="Barry K.W."/>
            <person name="Choi C."/>
            <person name="Clum A."/>
            <person name="Coughlan A.Y."/>
            <person name="Deshpande S."/>
            <person name="Douglass A.P."/>
            <person name="Hanson S.J."/>
            <person name="Klenk H.-P."/>
            <person name="LaButti K.M."/>
            <person name="Lapidus A."/>
            <person name="Lindquist E.A."/>
            <person name="Lipzen A.M."/>
            <person name="Meier-Kolthoff J.P."/>
            <person name="Ohm R.A."/>
            <person name="Otillar R.P."/>
            <person name="Pangilinan J.L."/>
            <person name="Peng Y."/>
            <person name="Rokas A."/>
            <person name="Rosa C.A."/>
            <person name="Scheuner C."/>
            <person name="Sibirny A.A."/>
            <person name="Slot J.C."/>
            <person name="Stielow J.B."/>
            <person name="Sun H."/>
            <person name="Kurtzman C.P."/>
            <person name="Blackwell M."/>
            <person name="Grigoriev I.V."/>
            <person name="Jeffries T.W."/>
        </authorList>
    </citation>
    <scope>NUCLEOTIDE SEQUENCE [LARGE SCALE GENOMIC DNA]</scope>
    <source>
        <strain evidence="17">ATCC 58044 / CBS 1984 / NCYC 433 / NRRL Y-366-8</strain>
    </source>
</reference>
<dbReference type="InterPro" id="IPR029060">
    <property type="entry name" value="PIN-like_dom_sf"/>
</dbReference>
<evidence type="ECO:0000259" key="15">
    <source>
        <dbReference type="SMART" id="SM00485"/>
    </source>
</evidence>
<dbReference type="FunFam" id="3.40.50.1010:FF:000002">
    <property type="entry name" value="Exonuclease 1, putative"/>
    <property type="match status" value="1"/>
</dbReference>
<evidence type="ECO:0000259" key="14">
    <source>
        <dbReference type="SMART" id="SM00484"/>
    </source>
</evidence>
<evidence type="ECO:0000256" key="11">
    <source>
        <dbReference type="ARBA" id="ARBA00023125"/>
    </source>
</evidence>
<dbReference type="SUPFAM" id="SSF47807">
    <property type="entry name" value="5' to 3' exonuclease, C-terminal subdomain"/>
    <property type="match status" value="1"/>
</dbReference>
<dbReference type="Gene3D" id="3.40.50.1010">
    <property type="entry name" value="5'-nuclease"/>
    <property type="match status" value="1"/>
</dbReference>
<dbReference type="CDD" id="cd09857">
    <property type="entry name" value="PIN_EXO1"/>
    <property type="match status" value="1"/>
</dbReference>
<dbReference type="InterPro" id="IPR036279">
    <property type="entry name" value="5-3_exonuclease_C_sf"/>
</dbReference>
<evidence type="ECO:0000256" key="13">
    <source>
        <dbReference type="ARBA" id="ARBA00023242"/>
    </source>
</evidence>
<dbReference type="EMBL" id="KV454209">
    <property type="protein sequence ID" value="ODQ61280.1"/>
    <property type="molecule type" value="Genomic_DNA"/>
</dbReference>
<dbReference type="InterPro" id="IPR006085">
    <property type="entry name" value="XPG_DNA_repair_N"/>
</dbReference>
<evidence type="ECO:0000256" key="8">
    <source>
        <dbReference type="ARBA" id="ARBA00022839"/>
    </source>
</evidence>
<dbReference type="RefSeq" id="XP_019040487.1">
    <property type="nucleotide sequence ID" value="XM_019180907.1"/>
</dbReference>
<dbReference type="InterPro" id="IPR006086">
    <property type="entry name" value="XPG-I_dom"/>
</dbReference>
<dbReference type="InterPro" id="IPR008918">
    <property type="entry name" value="HhH2"/>
</dbReference>
<dbReference type="GO" id="GO:0003677">
    <property type="term" value="F:DNA binding"/>
    <property type="evidence" value="ECO:0007669"/>
    <property type="project" value="UniProtKB-KW"/>
</dbReference>
<dbReference type="PANTHER" id="PTHR11081">
    <property type="entry name" value="FLAP ENDONUCLEASE FAMILY MEMBER"/>
    <property type="match status" value="1"/>
</dbReference>
<dbReference type="GO" id="GO:0006281">
    <property type="term" value="P:DNA repair"/>
    <property type="evidence" value="ECO:0007669"/>
    <property type="project" value="UniProtKB-KW"/>
</dbReference>
<name>A0A1E3P7L1_WICAA</name>
<keyword evidence="12" id="KW-0234">DNA repair</keyword>
<dbReference type="STRING" id="683960.A0A1E3P7L1"/>
<keyword evidence="10" id="KW-0267">Excision nuclease</keyword>
<keyword evidence="7" id="KW-0378">Hydrolase</keyword>
<dbReference type="SMART" id="SM00484">
    <property type="entry name" value="XPGI"/>
    <property type="match status" value="1"/>
</dbReference>
<evidence type="ECO:0000313" key="17">
    <source>
        <dbReference type="Proteomes" id="UP000094112"/>
    </source>
</evidence>
<accession>A0A1E3P7L1</accession>
<keyword evidence="11" id="KW-0238">DNA-binding</keyword>
<keyword evidence="17" id="KW-1185">Reference proteome</keyword>
<evidence type="ECO:0000256" key="1">
    <source>
        <dbReference type="ARBA" id="ARBA00001946"/>
    </source>
</evidence>
<evidence type="ECO:0000313" key="16">
    <source>
        <dbReference type="EMBL" id="ODQ61280.1"/>
    </source>
</evidence>
<dbReference type="PANTHER" id="PTHR11081:SF65">
    <property type="entry name" value="DNA DAMAGE-INDUCIBLE PROTEIN DIN7-RELATED"/>
    <property type="match status" value="1"/>
</dbReference>
<dbReference type="Pfam" id="PF00867">
    <property type="entry name" value="XPG_I"/>
    <property type="match status" value="1"/>
</dbReference>
<dbReference type="SUPFAM" id="SSF88723">
    <property type="entry name" value="PIN domain-like"/>
    <property type="match status" value="1"/>
</dbReference>
<dbReference type="Pfam" id="PF00752">
    <property type="entry name" value="XPG_N"/>
    <property type="match status" value="1"/>
</dbReference>
<comment type="cofactor">
    <cofactor evidence="1">
        <name>Mg(2+)</name>
        <dbReference type="ChEBI" id="CHEBI:18420"/>
    </cofactor>
</comment>
<evidence type="ECO:0000256" key="9">
    <source>
        <dbReference type="ARBA" id="ARBA00022842"/>
    </source>
</evidence>
<dbReference type="CDD" id="cd09908">
    <property type="entry name" value="H3TH_EXO1"/>
    <property type="match status" value="1"/>
</dbReference>
<evidence type="ECO:0000256" key="6">
    <source>
        <dbReference type="ARBA" id="ARBA00022763"/>
    </source>
</evidence>
<dbReference type="InterPro" id="IPR037315">
    <property type="entry name" value="EXO1_H3TH"/>
</dbReference>
<dbReference type="InterPro" id="IPR006084">
    <property type="entry name" value="XPG/Rad2"/>
</dbReference>
<comment type="subcellular location">
    <subcellularLocation>
        <location evidence="2">Nucleus</location>
    </subcellularLocation>
</comment>
<evidence type="ECO:0000256" key="7">
    <source>
        <dbReference type="ARBA" id="ARBA00022801"/>
    </source>
</evidence>
<dbReference type="GO" id="GO:0035312">
    <property type="term" value="F:5'-3' DNA exonuclease activity"/>
    <property type="evidence" value="ECO:0007669"/>
    <property type="project" value="InterPro"/>
</dbReference>
<feature type="non-terminal residue" evidence="16">
    <location>
        <position position="314"/>
    </location>
</feature>
<comment type="similarity">
    <text evidence="3">Belongs to the XPG/RAD2 endonuclease family. EXO1 subfamily.</text>
</comment>
<dbReference type="PROSITE" id="PS00841">
    <property type="entry name" value="XPG_1"/>
    <property type="match status" value="1"/>
</dbReference>
<dbReference type="AlphaFoldDB" id="A0A1E3P7L1"/>
<keyword evidence="4" id="KW-0540">Nuclease</keyword>
<evidence type="ECO:0000256" key="4">
    <source>
        <dbReference type="ARBA" id="ARBA00022722"/>
    </source>
</evidence>
<dbReference type="GO" id="GO:0017108">
    <property type="term" value="F:5'-flap endonuclease activity"/>
    <property type="evidence" value="ECO:0007669"/>
    <property type="project" value="TreeGrafter"/>
</dbReference>
<dbReference type="PRINTS" id="PR00853">
    <property type="entry name" value="XPGRADSUPER"/>
</dbReference>
<dbReference type="InterPro" id="IPR019974">
    <property type="entry name" value="XPG_CS"/>
</dbReference>
<feature type="domain" description="XPG-I" evidence="14">
    <location>
        <begin position="138"/>
        <end position="205"/>
    </location>
</feature>
<feature type="domain" description="XPG N-terminal" evidence="15">
    <location>
        <begin position="1"/>
        <end position="99"/>
    </location>
</feature>
<keyword evidence="13" id="KW-0539">Nucleus</keyword>
<evidence type="ECO:0000256" key="2">
    <source>
        <dbReference type="ARBA" id="ARBA00004123"/>
    </source>
</evidence>
<proteinExistence type="inferred from homology"/>
<dbReference type="InterPro" id="IPR044752">
    <property type="entry name" value="PIN-like_EXO1"/>
</dbReference>
<organism evidence="16 17">
    <name type="scientific">Wickerhamomyces anomalus (strain ATCC 58044 / CBS 1984 / NCYC 433 / NRRL Y-366-8)</name>
    <name type="common">Yeast</name>
    <name type="synonym">Hansenula anomala</name>
    <dbReference type="NCBI Taxonomy" id="683960"/>
    <lineage>
        <taxon>Eukaryota</taxon>
        <taxon>Fungi</taxon>
        <taxon>Dikarya</taxon>
        <taxon>Ascomycota</taxon>
        <taxon>Saccharomycotina</taxon>
        <taxon>Saccharomycetes</taxon>
        <taxon>Phaffomycetales</taxon>
        <taxon>Wickerhamomycetaceae</taxon>
        <taxon>Wickerhamomyces</taxon>
    </lineage>
</organism>
<keyword evidence="9" id="KW-0460">Magnesium</keyword>
<gene>
    <name evidence="16" type="ORF">WICANDRAFT_21554</name>
</gene>
<dbReference type="GO" id="GO:0046872">
    <property type="term" value="F:metal ion binding"/>
    <property type="evidence" value="ECO:0007669"/>
    <property type="project" value="UniProtKB-KW"/>
</dbReference>
<dbReference type="SMART" id="SM00279">
    <property type="entry name" value="HhH2"/>
    <property type="match status" value="1"/>
</dbReference>
<protein>
    <submittedName>
        <fullName evidence="16">Uncharacterized protein</fullName>
    </submittedName>
</protein>
<evidence type="ECO:0000256" key="10">
    <source>
        <dbReference type="ARBA" id="ARBA00022881"/>
    </source>
</evidence>
<evidence type="ECO:0000256" key="3">
    <source>
        <dbReference type="ARBA" id="ARBA00010563"/>
    </source>
</evidence>
<dbReference type="OrthoDB" id="26491at2759"/>
<evidence type="ECO:0000256" key="12">
    <source>
        <dbReference type="ARBA" id="ARBA00023204"/>
    </source>
</evidence>
<dbReference type="GO" id="GO:0005634">
    <property type="term" value="C:nucleus"/>
    <property type="evidence" value="ECO:0007669"/>
    <property type="project" value="UniProtKB-SubCell"/>
</dbReference>
<dbReference type="GeneID" id="30198153"/>
<keyword evidence="5" id="KW-0479">Metal-binding</keyword>